<dbReference type="Proteomes" id="UP000790787">
    <property type="component" value="Chromosome 2"/>
</dbReference>
<reference evidence="1" key="1">
    <citation type="journal article" date="2014" name="Nat. Commun.">
        <title>The tobacco genome sequence and its comparison with those of tomato and potato.</title>
        <authorList>
            <person name="Sierro N."/>
            <person name="Battey J.N."/>
            <person name="Ouadi S."/>
            <person name="Bakaher N."/>
            <person name="Bovet L."/>
            <person name="Willig A."/>
            <person name="Goepfert S."/>
            <person name="Peitsch M.C."/>
            <person name="Ivanov N.V."/>
        </authorList>
    </citation>
    <scope>NUCLEOTIDE SEQUENCE [LARGE SCALE GENOMIC DNA]</scope>
</reference>
<protein>
    <submittedName>
        <fullName evidence="2">Uncharacterized protein LOC142167826</fullName>
    </submittedName>
</protein>
<dbReference type="RefSeq" id="XP_075084013.1">
    <property type="nucleotide sequence ID" value="XM_075227912.1"/>
</dbReference>
<evidence type="ECO:0000313" key="1">
    <source>
        <dbReference type="Proteomes" id="UP000790787"/>
    </source>
</evidence>
<name>A0AC58SGC2_TOBAC</name>
<sequence>MDLSLAKLLNELQAAESIIKQQAPIVELNVEKSSVSKSKCGKKKKKAHKVLAPGGATAGVKKPKGKCYHCNQPGHHKKQCPAYLAKLNKQDNSNLNVVETCLADISTIFWCVDSGATNHICTTLQGF</sequence>
<accession>A0AC58SGC2</accession>
<organism evidence="1 2">
    <name type="scientific">Nicotiana tabacum</name>
    <name type="common">Common tobacco</name>
    <dbReference type="NCBI Taxonomy" id="4097"/>
    <lineage>
        <taxon>Eukaryota</taxon>
        <taxon>Viridiplantae</taxon>
        <taxon>Streptophyta</taxon>
        <taxon>Embryophyta</taxon>
        <taxon>Tracheophyta</taxon>
        <taxon>Spermatophyta</taxon>
        <taxon>Magnoliopsida</taxon>
        <taxon>eudicotyledons</taxon>
        <taxon>Gunneridae</taxon>
        <taxon>Pentapetalae</taxon>
        <taxon>asterids</taxon>
        <taxon>lamiids</taxon>
        <taxon>Solanales</taxon>
        <taxon>Solanaceae</taxon>
        <taxon>Nicotianoideae</taxon>
        <taxon>Nicotianeae</taxon>
        <taxon>Nicotiana</taxon>
    </lineage>
</organism>
<evidence type="ECO:0000313" key="2">
    <source>
        <dbReference type="RefSeq" id="XP_075084013.1"/>
    </source>
</evidence>
<proteinExistence type="predicted"/>
<gene>
    <name evidence="2" type="primary">LOC142167826</name>
</gene>
<reference evidence="2" key="2">
    <citation type="submission" date="2025-08" db="UniProtKB">
        <authorList>
            <consortium name="RefSeq"/>
        </authorList>
    </citation>
    <scope>IDENTIFICATION</scope>
    <source>
        <tissue evidence="2">Leaf</tissue>
    </source>
</reference>
<keyword evidence="1" id="KW-1185">Reference proteome</keyword>